<dbReference type="NCBIfam" id="NF004127">
    <property type="entry name" value="PRK05617.1"/>
    <property type="match status" value="1"/>
</dbReference>
<dbReference type="PANTHER" id="PTHR43176">
    <property type="entry name" value="3-HYDROXYISOBUTYRYL-COA HYDROLASE-RELATED"/>
    <property type="match status" value="1"/>
</dbReference>
<dbReference type="Proteomes" id="UP000321034">
    <property type="component" value="Unassembled WGS sequence"/>
</dbReference>
<dbReference type="EMBL" id="VRSV01000002">
    <property type="protein sequence ID" value="TXK09899.1"/>
    <property type="molecule type" value="Genomic_DNA"/>
</dbReference>
<dbReference type="GO" id="GO:0005829">
    <property type="term" value="C:cytosol"/>
    <property type="evidence" value="ECO:0007669"/>
    <property type="project" value="TreeGrafter"/>
</dbReference>
<keyword evidence="3" id="KW-0378">Hydrolase</keyword>
<dbReference type="InterPro" id="IPR045004">
    <property type="entry name" value="ECH_dom"/>
</dbReference>
<feature type="domain" description="Enoyl-CoA hydratase/isomerase" evidence="4">
    <location>
        <begin position="50"/>
        <end position="375"/>
    </location>
</feature>
<sequence>MRAFLPSWRKHPPIPHFLPSLTVPRPARYRDGVDAATEPRVIARAASGLGRLTLDRPKALNALDLGMVRSLRTALDEWEHEPDVGIVLLDGAGDRGFCAGGDVRGLADQIRSGDPDAAGVFFRDEYALNARIAEYPTPIVVFADGITMGGGIGLAGHATVRVVTERSMLAMPETRIGFTPDVGGSWLLGRAPGRLGEYLALTGASMNGADAVYAGFADHVVPSENLDALRDALETRADPSTPAEMVLLFDETPPPSPLEAARVWIDDAFAAETVGEIVERLRARPEPEAAATADTLGELSPTALVVTLEAVRRARSLPHLRAALEQEYGLVLWFAATQPDLLEGIRAQLVDKDRSPRWAPASLDEIAPATLAEAFAHRPATPLWS</sequence>
<comment type="caution">
    <text evidence="5">The sequence shown here is derived from an EMBL/GenBank/DDBJ whole genome shotgun (WGS) entry which is preliminary data.</text>
</comment>
<proteinExistence type="predicted"/>
<organism evidence="5 6">
    <name type="scientific">Microbacterium hatanonis</name>
    <dbReference type="NCBI Taxonomy" id="404366"/>
    <lineage>
        <taxon>Bacteria</taxon>
        <taxon>Bacillati</taxon>
        <taxon>Actinomycetota</taxon>
        <taxon>Actinomycetes</taxon>
        <taxon>Micrococcales</taxon>
        <taxon>Microbacteriaceae</taxon>
        <taxon>Microbacterium</taxon>
    </lineage>
</organism>
<dbReference type="Pfam" id="PF16113">
    <property type="entry name" value="ECH_2"/>
    <property type="match status" value="1"/>
</dbReference>
<evidence type="ECO:0000313" key="5">
    <source>
        <dbReference type="EMBL" id="TXK09899.1"/>
    </source>
</evidence>
<dbReference type="InterPro" id="IPR032259">
    <property type="entry name" value="HIBYL-CoA-H"/>
</dbReference>
<reference evidence="5 6" key="1">
    <citation type="submission" date="2019-08" db="EMBL/GenBank/DDBJ databases">
        <authorList>
            <person name="Dong K."/>
        </authorList>
    </citation>
    <scope>NUCLEOTIDE SEQUENCE [LARGE SCALE GENOMIC DNA]</scope>
    <source>
        <strain evidence="5 6">JCM14558</strain>
    </source>
</reference>
<comment type="catalytic activity">
    <reaction evidence="1">
        <text>3-hydroxy-2-methylpropanoyl-CoA + H2O = 3-hydroxy-2-methylpropanoate + CoA + H(+)</text>
        <dbReference type="Rhea" id="RHEA:20888"/>
        <dbReference type="ChEBI" id="CHEBI:11805"/>
        <dbReference type="ChEBI" id="CHEBI:15377"/>
        <dbReference type="ChEBI" id="CHEBI:15378"/>
        <dbReference type="ChEBI" id="CHEBI:57287"/>
        <dbReference type="ChEBI" id="CHEBI:57340"/>
        <dbReference type="EC" id="3.1.2.4"/>
    </reaction>
</comment>
<evidence type="ECO:0000313" key="6">
    <source>
        <dbReference type="Proteomes" id="UP000321034"/>
    </source>
</evidence>
<dbReference type="GO" id="GO:0003860">
    <property type="term" value="F:3-hydroxyisobutyryl-CoA hydrolase activity"/>
    <property type="evidence" value="ECO:0007669"/>
    <property type="project" value="UniProtKB-EC"/>
</dbReference>
<dbReference type="GO" id="GO:0016853">
    <property type="term" value="F:isomerase activity"/>
    <property type="evidence" value="ECO:0007669"/>
    <property type="project" value="UniProtKB-KW"/>
</dbReference>
<accession>A0A5C8HV19</accession>
<evidence type="ECO:0000256" key="3">
    <source>
        <dbReference type="ARBA" id="ARBA00022801"/>
    </source>
</evidence>
<keyword evidence="5" id="KW-0413">Isomerase</keyword>
<gene>
    <name evidence="5" type="ORF">FVP77_13525</name>
</gene>
<dbReference type="EC" id="3.1.2.4" evidence="2"/>
<evidence type="ECO:0000256" key="2">
    <source>
        <dbReference type="ARBA" id="ARBA00011915"/>
    </source>
</evidence>
<dbReference type="OrthoDB" id="9790967at2"/>
<dbReference type="GO" id="GO:0006574">
    <property type="term" value="P:L-valine catabolic process"/>
    <property type="evidence" value="ECO:0007669"/>
    <property type="project" value="TreeGrafter"/>
</dbReference>
<evidence type="ECO:0000256" key="1">
    <source>
        <dbReference type="ARBA" id="ARBA00001709"/>
    </source>
</evidence>
<dbReference type="PANTHER" id="PTHR43176:SF3">
    <property type="entry name" value="3-HYDROXYISOBUTYRYL-COA HYDROLASE, MITOCHONDRIAL"/>
    <property type="match status" value="1"/>
</dbReference>
<name>A0A5C8HV19_9MICO</name>
<dbReference type="Gene3D" id="3.90.226.10">
    <property type="entry name" value="2-enoyl-CoA Hydratase, Chain A, domain 1"/>
    <property type="match status" value="1"/>
</dbReference>
<dbReference type="AlphaFoldDB" id="A0A5C8HV19"/>
<evidence type="ECO:0000259" key="4">
    <source>
        <dbReference type="Pfam" id="PF16113"/>
    </source>
</evidence>
<protein>
    <recommendedName>
        <fullName evidence="2">3-hydroxyisobutyryl-CoA hydrolase</fullName>
        <ecNumber evidence="2">3.1.2.4</ecNumber>
    </recommendedName>
</protein>
<dbReference type="InterPro" id="IPR029045">
    <property type="entry name" value="ClpP/crotonase-like_dom_sf"/>
</dbReference>
<keyword evidence="6" id="KW-1185">Reference proteome</keyword>
<dbReference type="SUPFAM" id="SSF52096">
    <property type="entry name" value="ClpP/crotonase"/>
    <property type="match status" value="1"/>
</dbReference>
<dbReference type="CDD" id="cd06558">
    <property type="entry name" value="crotonase-like"/>
    <property type="match status" value="1"/>
</dbReference>